<comment type="caution">
    <text evidence="3">The sequence shown here is derived from an EMBL/GenBank/DDBJ whole genome shotgun (WGS) entry which is preliminary data.</text>
</comment>
<gene>
    <name evidence="3" type="ORF">ACFP0N_16730</name>
</gene>
<name>A0ABW1EY75_9ACTN</name>
<accession>A0ABW1EY75</accession>
<proteinExistence type="predicted"/>
<evidence type="ECO:0000256" key="1">
    <source>
        <dbReference type="SAM" id="MobiDB-lite"/>
    </source>
</evidence>
<protein>
    <submittedName>
        <fullName evidence="3">DUF6571 family protein</fullName>
    </submittedName>
</protein>
<dbReference type="RefSeq" id="WP_313762294.1">
    <property type="nucleotide sequence ID" value="NZ_BAAAVH010000009.1"/>
</dbReference>
<dbReference type="Proteomes" id="UP001596067">
    <property type="component" value="Unassembled WGS sequence"/>
</dbReference>
<feature type="compositionally biased region" description="Low complexity" evidence="1">
    <location>
        <begin position="134"/>
        <end position="144"/>
    </location>
</feature>
<sequence length="750" mass="78847">MVTYSQLQHLDLANLNAAAGDFESMVRNWDLSTKMQNEVIGPVQQSGWTGPSSEAAASSLTRTRDQIHAAFEEASAIARTLREAHDELAAAKKDLQTAVQHAADQGLTVDGEGSVHWPPATDPADKKDPDYAKSHQANAQAAADAIGKAIERATEADTAAASALAGDTGSDSSTFNGNPVGSLAEAEAKQASQILSLGSKATDAQLAQLQTLLQHHSGDSRFAAAFYGGQDPATFLASYGAMAQSGDFSDSAARKASIKGIQDGLGLTLATATDSHKQPHVSDDWEQRLRKAGAAQIPLDPKANPASSPYGYQILGNILRHGDYDAHFINPIAEHVTQLTNENPGRWDAVAAMHGAPFQEFQFTGVTDEKGNVHGFNPMSSVLEALGHSPEAATKFFSDPPTTYNPDGSVKSHGGENKYFDMLTDSGQRSLLRDMPYPLRPNPGTADAFEVGALGHALEAATTGRAYDNADAPLAKHTPEMAGLTQKIFDKYGVEGGPEQLHGEKALFSAMNGSLGNITAAYMGDVQAALEGPGAPAMTGAPANLDDAKVRRLLDVLGRDPDAYTSIAAGQQAYTTVQIEEAIAKHGHGSQSELQLAVENAVKPGGQVTGLVTSAMADEVYVKHAADDEDFNKGIDDKKEIAAKVWEFTGGKALERAPIAGEGVNFVVEKIMDGVADSYKVDTRNEADDQAKAAVADAKHGAQRSVMETFDRATAGSGIDPAFLEQLRRRAGQVSDDGYTSGAAGPAGKS</sequence>
<reference evidence="4" key="1">
    <citation type="journal article" date="2019" name="Int. J. Syst. Evol. Microbiol.">
        <title>The Global Catalogue of Microorganisms (GCM) 10K type strain sequencing project: providing services to taxonomists for standard genome sequencing and annotation.</title>
        <authorList>
            <consortium name="The Broad Institute Genomics Platform"/>
            <consortium name="The Broad Institute Genome Sequencing Center for Infectious Disease"/>
            <person name="Wu L."/>
            <person name="Ma J."/>
        </authorList>
    </citation>
    <scope>NUCLEOTIDE SEQUENCE [LARGE SCALE GENOMIC DNA]</scope>
    <source>
        <strain evidence="4">CGMCC 4.1469</strain>
    </source>
</reference>
<feature type="region of interest" description="Disordered" evidence="1">
    <location>
        <begin position="730"/>
        <end position="750"/>
    </location>
</feature>
<dbReference type="InterPro" id="IPR046701">
    <property type="entry name" value="DUF6571"/>
</dbReference>
<dbReference type="Pfam" id="PF20211">
    <property type="entry name" value="DUF6571"/>
    <property type="match status" value="1"/>
</dbReference>
<evidence type="ECO:0000259" key="2">
    <source>
        <dbReference type="Pfam" id="PF20211"/>
    </source>
</evidence>
<keyword evidence="4" id="KW-1185">Reference proteome</keyword>
<evidence type="ECO:0000313" key="4">
    <source>
        <dbReference type="Proteomes" id="UP001596067"/>
    </source>
</evidence>
<feature type="domain" description="DUF6571" evidence="2">
    <location>
        <begin position="324"/>
        <end position="731"/>
    </location>
</feature>
<evidence type="ECO:0000313" key="3">
    <source>
        <dbReference type="EMBL" id="MFC5886610.1"/>
    </source>
</evidence>
<feature type="region of interest" description="Disordered" evidence="1">
    <location>
        <begin position="108"/>
        <end position="144"/>
    </location>
</feature>
<organism evidence="3 4">
    <name type="scientific">Kitasatospora aburaviensis</name>
    <dbReference type="NCBI Taxonomy" id="67265"/>
    <lineage>
        <taxon>Bacteria</taxon>
        <taxon>Bacillati</taxon>
        <taxon>Actinomycetota</taxon>
        <taxon>Actinomycetes</taxon>
        <taxon>Kitasatosporales</taxon>
        <taxon>Streptomycetaceae</taxon>
        <taxon>Kitasatospora</taxon>
    </lineage>
</organism>
<dbReference type="EMBL" id="JBHSOD010000018">
    <property type="protein sequence ID" value="MFC5886610.1"/>
    <property type="molecule type" value="Genomic_DNA"/>
</dbReference>
<feature type="compositionally biased region" description="Basic and acidic residues" evidence="1">
    <location>
        <begin position="123"/>
        <end position="133"/>
    </location>
</feature>